<dbReference type="OMA" id="ISGIQCI"/>
<sequence length="2349" mass="234892">MRCVPACPVGYNASGAGCSPCGEHCSSCPGQPDTCTLCERGWLLASPDCVAACPAGSSPLGGLCPTCHGSCATCYGPGPEHCLTCEASTPLLVGNHCYSDCPPGTFQREEACVPCSLSCAACTGPELDQCTACTGDRSLMEGICVPSCPAGHFSEDNVCHACDAACRTCEGPGACTSCKPGELLQPGGSCGTSCPGGWMGCPGAGECVACPEHCTACMADGPACKPLCTGCAAGRFLARVLFRSCPEHCTACMADGPACKPLCTGCAAGRFLADGACVLACPEGEYGAPGDAVCQPCGPSCRSCFESADRCTGCLGGVLDAATGTCLSACPARSAPFEGVCLVCSGGCERCEAAATQPGCTLDPAGSLACPEVLGCAACEPGLFLLGGASCVAECPAGTFPDQEASPWACAGCHAECKACLGPEKADCLDASGPRSSRIGLAVGLAVGLLLLLILLILLVLFCVRRRTKAGPAAPKDLDAEDATMLNTIVELALPGAILVGVDTDFRPLDETLGAGTQASPLAAGAWPLSDGLDLHVEALSIDGPAVGWALDMTHKQVSFYGEVADVNAADEPRLGVHFSSSGLMASFAWTGPAPDRWLAVPTPSAVPLLLAIFPDGIQVVGPGQFSPYSPGAGFSTLAALLHGTELRVVVAAPDGTLSLVTLGPGSPSAVELGPRDGLLAPRAVRFLDATAMTQSAVIDIQAAAAGVLAMAHVRLTVRSPTGSSNEALAVLLDNGILCVCIGWQGALCTGGHVQEELPFTLTPGSDVRFLNPPGLVSDLAPEHLFLFDGTDSLWAIEVLPSAQGPDNSRLDITPLLVPGAAGDLASLRMVPLNWGPPQHLSLKMVTARRLLLNQEDFKCGTDPSIACSSRGDAELQHGLGWACASGRVLAPNHPSGALCAGCSDGLTTELTSTTTVSCVACGMPDCRVCSLSGCLVCAPGFLLAHGTCVSQCPPPSTRAGDRCLGPGPEQPLALAATRSPVTVDGMPLQQAIGPIARTHMRPGPDGQVVITAGSLALRQWLLLVPSAGATPARLATLQPTGELLVDQSPGLALPVAQLHSYLELGPMVADGVTWLFGVGCSQAGVLTITRFECRLPSSSDSQAASQSTSHEGEPHCVVSIGPPEPLLSGGSSVCRVLAPLGDRGQMASIQMHDSQDRISIYTITLNPLVPAGYRVSMLLHGTSPPAIFPLPASWSSPGDPWLLEAGGTGTALNPLRLRHSVDPRAMLPWEHSAPGPGLDPAQFATHRRPVVLPTPGRGPDHPNEVLLSGVYPGPGHLVWDAQHIPLGSHAHARTRDLPTYVTLLGAIPGAGVPGPGPEYALLGVELPEQADHPAALVLVTSSHLAIARLHCPADLAPECFLLRATVQALGPGVGPLAGPQHAVAVALPAPGPGAGALSPGARAGDGPADPPAVGFLLAGVGLDGPLLVTLGAVECSPGEYGPACEPCDAACAECTGPGPDACVACFLSLPDDPGACVAECPTGTVPGPGGGVCVCAAAGCSGCQGTGPAGAYECSACAVGFAPDPLPGVACSPCHHACDGCSKPDSPFFCHACAGAFFLVPDGGGCQADCPDGTWKNPANHRCSRCIDNCQRCTSADVCEACYPRAILAPDQRACRACHPSCLTCTPDGSCDTCQPGLVFLEPDGPGGSLCGNVCPPGEHVGTDRCMACHGACALCSGPGSTQCQVCAAGYRWAGLAPRPGAAGECVACPPGCASCDMSDRCLSCLAGYFLAPGATCGQACPAGHFADLADGSCQACDISCATCTGPDADQCDSCPPGLGLAPVVAGLAGACVSGCPAGHYRDPVSGGCAPCDAACAACNGPSDQDCWSCPPGLADVLQDGACVLACAGGHVAVARRCLPCHGTCRECTGTRSTDCTDCPSHLLALPMGAPSAGRCVAGCPVGYHWQPGGCARCADQCSSCPASPTACTLCDRGWLLQGPGCVSQCSRGLLPLNGQCTVCHGTCGTCFGPAADQCASCPEGSGLRLHGGACVAACPAGTFTEAATCLPCDGTCAECAGPGAQGCTACPPGRVLATWGACLEACPAGEYATGGGLPGPGAGTCRACDGSCARCTGPGWQECTACRGGDFLHAGACLAACPGGLFGCPGTGGCSACPEHCAACRPASGPPGGPPCQAECTACAPGFHLSPGASSCVEACPPGEFLPAGGQACQTCDPACASCVERADNCTACARPGAWLDLGSGMCSGACAGGGVAPVDFGPAALPQRVCLPCPLNCEACPVGGPAGGGGGGGGLPPCELAASGRLVCPPITGCARCQAGMRLMPEGPASPAQCLSVCPARYFPAAAASGEVCTPCHASCERCAGPTADDCIGSPGRSPRRDLAMRPPPY</sequence>
<proteinExistence type="predicted"/>
<dbReference type="Proteomes" id="UP000030693">
    <property type="component" value="Unassembled WGS sequence"/>
</dbReference>
<dbReference type="SMART" id="SM00261">
    <property type="entry name" value="FU"/>
    <property type="match status" value="24"/>
</dbReference>
<evidence type="ECO:0000313" key="4">
    <source>
        <dbReference type="Proteomes" id="UP000030693"/>
    </source>
</evidence>
<feature type="domain" description="EGF-like" evidence="2">
    <location>
        <begin position="1669"/>
        <end position="1708"/>
    </location>
</feature>
<feature type="domain" description="EGF-like" evidence="2">
    <location>
        <begin position="1960"/>
        <end position="1993"/>
    </location>
</feature>
<dbReference type="eggNOG" id="KOG3525">
    <property type="taxonomic scope" value="Eukaryota"/>
</dbReference>
<dbReference type="EMBL" id="KB932205">
    <property type="protein sequence ID" value="KCV69782.1"/>
    <property type="molecule type" value="Genomic_DNA"/>
</dbReference>
<protein>
    <recommendedName>
        <fullName evidence="2">EGF-like domain-containing protein</fullName>
    </recommendedName>
</protein>
<dbReference type="InterPro" id="IPR006212">
    <property type="entry name" value="Furin_repeat"/>
</dbReference>
<reference evidence="3" key="1">
    <citation type="submission" date="2013-04" db="EMBL/GenBank/DDBJ databases">
        <title>The Genome Sequence of Fonticula alba ATCC 38817.</title>
        <authorList>
            <consortium name="The Broad Institute Genomics Platform"/>
            <person name="Russ C."/>
            <person name="Cuomo C."/>
            <person name="Burger G."/>
            <person name="Gray M.W."/>
            <person name="Holland P.W.H."/>
            <person name="King N."/>
            <person name="Lang F.B.F."/>
            <person name="Roger A.J."/>
            <person name="Ruiz-Trillo I."/>
            <person name="Brown M."/>
            <person name="Walker B."/>
            <person name="Young S."/>
            <person name="Zeng Q."/>
            <person name="Gargeya S."/>
            <person name="Fitzgerald M."/>
            <person name="Haas B."/>
            <person name="Abouelleil A."/>
            <person name="Allen A.W."/>
            <person name="Alvarado L."/>
            <person name="Arachchi H.M."/>
            <person name="Berlin A.M."/>
            <person name="Chapman S.B."/>
            <person name="Gainer-Dewar J."/>
            <person name="Goldberg J."/>
            <person name="Griggs A."/>
            <person name="Gujja S."/>
            <person name="Hansen M."/>
            <person name="Howarth C."/>
            <person name="Imamovic A."/>
            <person name="Ireland A."/>
            <person name="Larimer J."/>
            <person name="McCowan C."/>
            <person name="Murphy C."/>
            <person name="Pearson M."/>
            <person name="Poon T.W."/>
            <person name="Priest M."/>
            <person name="Roberts A."/>
            <person name="Saif S."/>
            <person name="Shea T."/>
            <person name="Sisk P."/>
            <person name="Sykes S."/>
            <person name="Wortman J."/>
            <person name="Nusbaum C."/>
            <person name="Birren B."/>
        </authorList>
    </citation>
    <scope>NUCLEOTIDE SEQUENCE [LARGE SCALE GENOMIC DNA]</scope>
    <source>
        <strain evidence="3">ATCC 38817</strain>
    </source>
</reference>
<dbReference type="OrthoDB" id="19903at2759"/>
<dbReference type="PROSITE" id="PS51257">
    <property type="entry name" value="PROKAR_LIPOPROTEIN"/>
    <property type="match status" value="1"/>
</dbReference>
<dbReference type="GeneID" id="20527952"/>
<dbReference type="PANTHER" id="PTHR15332">
    <property type="entry name" value="PROPROTEIN CONVERTASE SUBTILISIN_KEXIN TYPE 5-LIKE"/>
    <property type="match status" value="1"/>
</dbReference>
<evidence type="ECO:0000256" key="1">
    <source>
        <dbReference type="SAM" id="Phobius"/>
    </source>
</evidence>
<feature type="transmembrane region" description="Helical" evidence="1">
    <location>
        <begin position="485"/>
        <end position="502"/>
    </location>
</feature>
<dbReference type="SMART" id="SM01411">
    <property type="entry name" value="Ephrin_rec_like"/>
    <property type="match status" value="5"/>
</dbReference>
<keyword evidence="1" id="KW-0812">Transmembrane</keyword>
<feature type="domain" description="EGF-like" evidence="2">
    <location>
        <begin position="161"/>
        <end position="191"/>
    </location>
</feature>
<dbReference type="SUPFAM" id="SSF57184">
    <property type="entry name" value="Growth factor receptor domain"/>
    <property type="match status" value="12"/>
</dbReference>
<keyword evidence="1" id="KW-0472">Membrane</keyword>
<feature type="domain" description="EGF-like" evidence="2">
    <location>
        <begin position="1495"/>
        <end position="1533"/>
    </location>
</feature>
<feature type="domain" description="EGF-like" evidence="2">
    <location>
        <begin position="2111"/>
        <end position="2155"/>
    </location>
</feature>
<dbReference type="RefSeq" id="XP_009495388.1">
    <property type="nucleotide sequence ID" value="XM_009497113.1"/>
</dbReference>
<evidence type="ECO:0000313" key="3">
    <source>
        <dbReference type="EMBL" id="KCV69782.1"/>
    </source>
</evidence>
<feature type="domain" description="EGF-like" evidence="2">
    <location>
        <begin position="1709"/>
        <end position="1739"/>
    </location>
</feature>
<organism evidence="3">
    <name type="scientific">Fonticula alba</name>
    <name type="common">Slime mold</name>
    <dbReference type="NCBI Taxonomy" id="691883"/>
    <lineage>
        <taxon>Eukaryota</taxon>
        <taxon>Rotosphaerida</taxon>
        <taxon>Fonticulaceae</taxon>
        <taxon>Fonticula</taxon>
    </lineage>
</organism>
<feature type="domain" description="EGF-like" evidence="2">
    <location>
        <begin position="1618"/>
        <end position="1653"/>
    </location>
</feature>
<feature type="domain" description="EGF-like" evidence="2">
    <location>
        <begin position="1914"/>
        <end position="1944"/>
    </location>
</feature>
<feature type="domain" description="EGF-like" evidence="2">
    <location>
        <begin position="921"/>
        <end position="950"/>
    </location>
</feature>
<dbReference type="CDD" id="cd00064">
    <property type="entry name" value="FU"/>
    <property type="match status" value="9"/>
</dbReference>
<keyword evidence="1" id="KW-1133">Transmembrane helix</keyword>
<dbReference type="InterPro" id="IPR000742">
    <property type="entry name" value="EGF"/>
</dbReference>
<dbReference type="Gene3D" id="2.10.220.10">
    <property type="entry name" value="Hormone Receptor, Insulin-like Growth Factor Receptor 1, Chain A, domain 2"/>
    <property type="match status" value="15"/>
</dbReference>
<feature type="transmembrane region" description="Helical" evidence="1">
    <location>
        <begin position="439"/>
        <end position="464"/>
    </location>
</feature>
<feature type="domain" description="EGF-like" evidence="2">
    <location>
        <begin position="1812"/>
        <end position="1845"/>
    </location>
</feature>
<evidence type="ECO:0000259" key="2">
    <source>
        <dbReference type="SMART" id="SM00181"/>
    </source>
</evidence>
<dbReference type="SMART" id="SM00181">
    <property type="entry name" value="EGF"/>
    <property type="match status" value="13"/>
</dbReference>
<dbReference type="PANTHER" id="PTHR15332:SF175">
    <property type="entry name" value="PROPROTEIN CONVERTASE SUBTILISIN_KEXIN TYPE 5-LIKE"/>
    <property type="match status" value="1"/>
</dbReference>
<gene>
    <name evidence="3" type="ORF">H696_03227</name>
</gene>
<feature type="domain" description="EGF-like" evidence="2">
    <location>
        <begin position="251"/>
        <end position="295"/>
    </location>
</feature>
<feature type="domain" description="EGF-like" evidence="2">
    <location>
        <begin position="1757"/>
        <end position="1794"/>
    </location>
</feature>
<keyword evidence="4" id="KW-1185">Reference proteome</keyword>
<feature type="domain" description="EGF-like" evidence="2">
    <location>
        <begin position="20"/>
        <end position="50"/>
    </location>
</feature>
<accession>A0A058Z8B4</accession>
<dbReference type="InterPro" id="IPR009030">
    <property type="entry name" value="Growth_fac_rcpt_cys_sf"/>
</dbReference>
<name>A0A058Z8B4_FONAL</name>